<dbReference type="Proteomes" id="UP000250266">
    <property type="component" value="Unassembled WGS sequence"/>
</dbReference>
<dbReference type="InterPro" id="IPR054471">
    <property type="entry name" value="GPIID_WHD"/>
</dbReference>
<organism evidence="4 5">
    <name type="scientific">Lepidopterella palustris CBS 459.81</name>
    <dbReference type="NCBI Taxonomy" id="1314670"/>
    <lineage>
        <taxon>Eukaryota</taxon>
        <taxon>Fungi</taxon>
        <taxon>Dikarya</taxon>
        <taxon>Ascomycota</taxon>
        <taxon>Pezizomycotina</taxon>
        <taxon>Dothideomycetes</taxon>
        <taxon>Pleosporomycetidae</taxon>
        <taxon>Mytilinidiales</taxon>
        <taxon>Argynnaceae</taxon>
        <taxon>Lepidopterella</taxon>
    </lineage>
</organism>
<dbReference type="InterPro" id="IPR056884">
    <property type="entry name" value="NPHP3-like_N"/>
</dbReference>
<name>A0A8E2DXC0_9PEZI</name>
<dbReference type="Pfam" id="PF22939">
    <property type="entry name" value="WHD_GPIID"/>
    <property type="match status" value="1"/>
</dbReference>
<gene>
    <name evidence="4" type="ORF">K432DRAFT_340557</name>
</gene>
<dbReference type="OrthoDB" id="195446at2759"/>
<evidence type="ECO:0000313" key="5">
    <source>
        <dbReference type="Proteomes" id="UP000250266"/>
    </source>
</evidence>
<feature type="domain" description="Nephrocystin 3-like N-terminal" evidence="3">
    <location>
        <begin position="64"/>
        <end position="225"/>
    </location>
</feature>
<dbReference type="SUPFAM" id="SSF52540">
    <property type="entry name" value="P-loop containing nucleoside triphosphate hydrolases"/>
    <property type="match status" value="1"/>
</dbReference>
<accession>A0A8E2DXC0</accession>
<protein>
    <recommendedName>
        <fullName evidence="6">NACHT domain-containing protein</fullName>
    </recommendedName>
</protein>
<evidence type="ECO:0000256" key="1">
    <source>
        <dbReference type="ARBA" id="ARBA00022737"/>
    </source>
</evidence>
<dbReference type="EMBL" id="KV745859">
    <property type="protein sequence ID" value="OCK73256.1"/>
    <property type="molecule type" value="Genomic_DNA"/>
</dbReference>
<dbReference type="PANTHER" id="PTHR10039">
    <property type="entry name" value="AMELOGENIN"/>
    <property type="match status" value="1"/>
</dbReference>
<reference evidence="4 5" key="1">
    <citation type="journal article" date="2016" name="Nat. Commun.">
        <title>Ectomycorrhizal ecology is imprinted in the genome of the dominant symbiotic fungus Cenococcum geophilum.</title>
        <authorList>
            <consortium name="DOE Joint Genome Institute"/>
            <person name="Peter M."/>
            <person name="Kohler A."/>
            <person name="Ohm R.A."/>
            <person name="Kuo A."/>
            <person name="Krutzmann J."/>
            <person name="Morin E."/>
            <person name="Arend M."/>
            <person name="Barry K.W."/>
            <person name="Binder M."/>
            <person name="Choi C."/>
            <person name="Clum A."/>
            <person name="Copeland A."/>
            <person name="Grisel N."/>
            <person name="Haridas S."/>
            <person name="Kipfer T."/>
            <person name="LaButti K."/>
            <person name="Lindquist E."/>
            <person name="Lipzen A."/>
            <person name="Maire R."/>
            <person name="Meier B."/>
            <person name="Mihaltcheva S."/>
            <person name="Molinier V."/>
            <person name="Murat C."/>
            <person name="Poggeler S."/>
            <person name="Quandt C.A."/>
            <person name="Sperisen C."/>
            <person name="Tritt A."/>
            <person name="Tisserant E."/>
            <person name="Crous P.W."/>
            <person name="Henrissat B."/>
            <person name="Nehls U."/>
            <person name="Egli S."/>
            <person name="Spatafora J.W."/>
            <person name="Grigoriev I.V."/>
            <person name="Martin F.M."/>
        </authorList>
    </citation>
    <scope>NUCLEOTIDE SEQUENCE [LARGE SCALE GENOMIC DNA]</scope>
    <source>
        <strain evidence="4 5">CBS 459.81</strain>
    </source>
</reference>
<dbReference type="Pfam" id="PF24883">
    <property type="entry name" value="NPHP3_N"/>
    <property type="match status" value="1"/>
</dbReference>
<dbReference type="InterPro" id="IPR027417">
    <property type="entry name" value="P-loop_NTPase"/>
</dbReference>
<evidence type="ECO:0000259" key="3">
    <source>
        <dbReference type="Pfam" id="PF24883"/>
    </source>
</evidence>
<dbReference type="PANTHER" id="PTHR10039:SF15">
    <property type="entry name" value="NACHT DOMAIN-CONTAINING PROTEIN"/>
    <property type="match status" value="1"/>
</dbReference>
<proteinExistence type="predicted"/>
<keyword evidence="1" id="KW-0677">Repeat</keyword>
<dbReference type="Gene3D" id="3.40.50.300">
    <property type="entry name" value="P-loop containing nucleotide triphosphate hydrolases"/>
    <property type="match status" value="1"/>
</dbReference>
<evidence type="ECO:0000313" key="4">
    <source>
        <dbReference type="EMBL" id="OCK73256.1"/>
    </source>
</evidence>
<sequence>MDKKIEEIENTGKQSLEAEKRIERRVDAIRQSQQDCHRDAILDWISSSRFSTQQSDFIARREEGTGSWFLHEPEFKEWIYGSSQTLFCPGMPGAGKTIVAAVVIDHIANTVQNDGNGLAYIFCNYKEQGEQKASILLAAILRQLVQARRSIPATVSQLHNHHITRGTTPSPQEIFRTLLSILEDYSRVYVVIDALDECLDSQLLIKIRHLQTKARTDLHLMATSRFIPEIEQNFAGALRLEIRASENDVRTFVASQMYRLPDFVQDDVELPGIVQDIITQAVDGMFLLAHLYIESLLDKNTKKEVKSALRLFKENQEKLDKVYDKAYTDALRRIDAQLPGKRRLAKKVLSWITYAERPLTPGELCHALAIELGKLDEDDILEDESRIVSICAGLVTVDEKTNIVRLVHYTAQKYFERIREIWCTYAQLKIATTCLIYLTLDDFRTGSCPSDDKFQKRLEDNKLLSYAARYWAYHIRTVEEK</sequence>
<feature type="domain" description="GPI inositol-deacylase winged helix" evidence="2">
    <location>
        <begin position="340"/>
        <end position="415"/>
    </location>
</feature>
<evidence type="ECO:0000259" key="2">
    <source>
        <dbReference type="Pfam" id="PF22939"/>
    </source>
</evidence>
<dbReference type="AlphaFoldDB" id="A0A8E2DXC0"/>
<evidence type="ECO:0008006" key="6">
    <source>
        <dbReference type="Google" id="ProtNLM"/>
    </source>
</evidence>
<keyword evidence="5" id="KW-1185">Reference proteome</keyword>
<feature type="non-terminal residue" evidence="4">
    <location>
        <position position="1"/>
    </location>
</feature>